<dbReference type="AlphaFoldDB" id="A0A3N0CKV7"/>
<dbReference type="InterPro" id="IPR000835">
    <property type="entry name" value="HTH_MarR-typ"/>
</dbReference>
<dbReference type="InterPro" id="IPR011991">
    <property type="entry name" value="ArsR-like_HTH"/>
</dbReference>
<dbReference type="PANTHER" id="PTHR30363:SF28">
    <property type="entry name" value="TRANSCRIPTIONAL REGULATORY PROTEIN-RELATED"/>
    <property type="match status" value="1"/>
</dbReference>
<evidence type="ECO:0000259" key="2">
    <source>
        <dbReference type="Pfam" id="PF12802"/>
    </source>
</evidence>
<dbReference type="InterPro" id="IPR050313">
    <property type="entry name" value="Carb_Metab_HTH_regulators"/>
</dbReference>
<comment type="caution">
    <text evidence="3">The sequence shown here is derived from an EMBL/GenBank/DDBJ whole genome shotgun (WGS) entry which is preliminary data.</text>
</comment>
<name>A0A3N0CKV7_9MICC</name>
<proteinExistence type="predicted"/>
<dbReference type="CDD" id="cd00090">
    <property type="entry name" value="HTH_ARSR"/>
    <property type="match status" value="1"/>
</dbReference>
<dbReference type="RefSeq" id="WP_123253573.1">
    <property type="nucleotide sequence ID" value="NZ_RBED01000001.1"/>
</dbReference>
<dbReference type="Pfam" id="PF12802">
    <property type="entry name" value="MarR_2"/>
    <property type="match status" value="1"/>
</dbReference>
<accession>A0A3N0CKV7</accession>
<evidence type="ECO:0000313" key="4">
    <source>
        <dbReference type="Proteomes" id="UP000273807"/>
    </source>
</evidence>
<gene>
    <name evidence="3" type="ORF">D7003_00035</name>
</gene>
<dbReference type="Proteomes" id="UP000273807">
    <property type="component" value="Unassembled WGS sequence"/>
</dbReference>
<dbReference type="EMBL" id="RBED01000001">
    <property type="protein sequence ID" value="RNL63901.1"/>
    <property type="molecule type" value="Genomic_DNA"/>
</dbReference>
<keyword evidence="4" id="KW-1185">Reference proteome</keyword>
<evidence type="ECO:0000256" key="1">
    <source>
        <dbReference type="SAM" id="MobiDB-lite"/>
    </source>
</evidence>
<feature type="region of interest" description="Disordered" evidence="1">
    <location>
        <begin position="1"/>
        <end position="44"/>
    </location>
</feature>
<protein>
    <submittedName>
        <fullName evidence="3">MarR family transcriptional regulator</fullName>
    </submittedName>
</protein>
<dbReference type="SUPFAM" id="SSF46785">
    <property type="entry name" value="Winged helix' DNA-binding domain"/>
    <property type="match status" value="1"/>
</dbReference>
<dbReference type="InterPro" id="IPR036388">
    <property type="entry name" value="WH-like_DNA-bd_sf"/>
</dbReference>
<feature type="domain" description="HTH marR-type" evidence="2">
    <location>
        <begin position="49"/>
        <end position="93"/>
    </location>
</feature>
<dbReference type="PANTHER" id="PTHR30363">
    <property type="entry name" value="HTH-TYPE TRANSCRIPTIONAL REGULATOR SRLR-RELATED"/>
    <property type="match status" value="1"/>
</dbReference>
<sequence>MSIPTPARFSAHGSPHGTSADAPQVPVPSGTPAGSAAQPHDADERTRDRVLNAVLEHGPVSAAELGDLLGFTPAAVRRHLDQLSRRGVIEVKKANRAGAGAGRPARRYVLSSQGQSTLGDDYLDIATSALRRLDEMAGPDAVRQFAVERFAEMERRYAPEIDQAGPDIAARAQALSEALSRDGFVASAQSIEAKAPLPAALSSVQLCQGHCPIQHLAAQFPVFCDVETELFSRLVGVDVRRLSTLARGGHVCTTHIPTGRPAARGPHGPATPDSSVKVSNHLQERP</sequence>
<reference evidence="3 4" key="1">
    <citation type="submission" date="2018-10" db="EMBL/GenBank/DDBJ databases">
        <title>Genome sequencing of Arthrobacter oryzae TNB02.</title>
        <authorList>
            <person name="Cho Y.-J."/>
            <person name="Cho A."/>
            <person name="Kim O.-S."/>
        </authorList>
    </citation>
    <scope>NUCLEOTIDE SEQUENCE [LARGE SCALE GENOMIC DNA]</scope>
    <source>
        <strain evidence="3 4">TNB02</strain>
    </source>
</reference>
<organism evidence="3 4">
    <name type="scientific">Arthrobacter oryzae</name>
    <dbReference type="NCBI Taxonomy" id="409290"/>
    <lineage>
        <taxon>Bacteria</taxon>
        <taxon>Bacillati</taxon>
        <taxon>Actinomycetota</taxon>
        <taxon>Actinomycetes</taxon>
        <taxon>Micrococcales</taxon>
        <taxon>Micrococcaceae</taxon>
        <taxon>Arthrobacter</taxon>
    </lineage>
</organism>
<evidence type="ECO:0000313" key="3">
    <source>
        <dbReference type="EMBL" id="RNL63901.1"/>
    </source>
</evidence>
<feature type="region of interest" description="Disordered" evidence="1">
    <location>
        <begin position="251"/>
        <end position="286"/>
    </location>
</feature>
<dbReference type="OrthoDB" id="3375207at2"/>
<dbReference type="Gene3D" id="1.10.10.10">
    <property type="entry name" value="Winged helix-like DNA-binding domain superfamily/Winged helix DNA-binding domain"/>
    <property type="match status" value="1"/>
</dbReference>
<dbReference type="InterPro" id="IPR036390">
    <property type="entry name" value="WH_DNA-bd_sf"/>
</dbReference>
<feature type="compositionally biased region" description="Polar residues" evidence="1">
    <location>
        <begin position="272"/>
        <end position="286"/>
    </location>
</feature>